<dbReference type="KEGG" id="bfo:118431567"/>
<feature type="region of interest" description="Disordered" evidence="1">
    <location>
        <begin position="43"/>
        <end position="72"/>
    </location>
</feature>
<accession>A0A9J7NA68</accession>
<dbReference type="GeneID" id="118431567"/>
<reference evidence="3" key="2">
    <citation type="submission" date="2025-08" db="UniProtKB">
        <authorList>
            <consortium name="RefSeq"/>
        </authorList>
    </citation>
    <scope>IDENTIFICATION</scope>
    <source>
        <strain evidence="3">S238N-H82</strain>
        <tissue evidence="3">Testes</tissue>
    </source>
</reference>
<name>A0A9J7NA68_BRAFL</name>
<reference evidence="2" key="1">
    <citation type="journal article" date="2020" name="Nat. Ecol. Evol.">
        <title>Deeply conserved synteny resolves early events in vertebrate evolution.</title>
        <authorList>
            <person name="Simakov O."/>
            <person name="Marletaz F."/>
            <person name="Yue J.X."/>
            <person name="O'Connell B."/>
            <person name="Jenkins J."/>
            <person name="Brandt A."/>
            <person name="Calef R."/>
            <person name="Tung C.H."/>
            <person name="Huang T.K."/>
            <person name="Schmutz J."/>
            <person name="Satoh N."/>
            <person name="Yu J.K."/>
            <person name="Putnam N.H."/>
            <person name="Green R.E."/>
            <person name="Rokhsar D.S."/>
        </authorList>
    </citation>
    <scope>NUCLEOTIDE SEQUENCE [LARGE SCALE GENOMIC DNA]</scope>
    <source>
        <strain evidence="2">S238N-H82</strain>
    </source>
</reference>
<evidence type="ECO:0000256" key="1">
    <source>
        <dbReference type="SAM" id="MobiDB-lite"/>
    </source>
</evidence>
<feature type="compositionally biased region" description="Basic residues" evidence="1">
    <location>
        <begin position="56"/>
        <end position="65"/>
    </location>
</feature>
<gene>
    <name evidence="3" type="primary">LOC118431567</name>
</gene>
<evidence type="ECO:0000313" key="3">
    <source>
        <dbReference type="RefSeq" id="XP_035698702.1"/>
    </source>
</evidence>
<sequence>MKTAVVANQKIPLPLQQLMLQAAVTVAVPARQVNRKLRLKNRRARLSPHQGGPSRRMVRKEKPPRRNPTQTVFPTLPVDYRFIRELPTAPATLGCGADLTTGQKQNREKLWSWTSTRQLPGTSTPYSSWRRGFLQPRWTDPCDCTSTAS</sequence>
<dbReference type="RefSeq" id="XP_035698702.1">
    <property type="nucleotide sequence ID" value="XM_035842809.1"/>
</dbReference>
<protein>
    <submittedName>
        <fullName evidence="3">Uncharacterized protein LOC118431567</fullName>
    </submittedName>
</protein>
<keyword evidence="2" id="KW-1185">Reference proteome</keyword>
<proteinExistence type="predicted"/>
<evidence type="ECO:0000313" key="2">
    <source>
        <dbReference type="Proteomes" id="UP000001554"/>
    </source>
</evidence>
<dbReference type="AlphaFoldDB" id="A0A9J7NA68"/>
<organism evidence="2 3">
    <name type="scientific">Branchiostoma floridae</name>
    <name type="common">Florida lancelet</name>
    <name type="synonym">Amphioxus</name>
    <dbReference type="NCBI Taxonomy" id="7739"/>
    <lineage>
        <taxon>Eukaryota</taxon>
        <taxon>Metazoa</taxon>
        <taxon>Chordata</taxon>
        <taxon>Cephalochordata</taxon>
        <taxon>Leptocardii</taxon>
        <taxon>Amphioxiformes</taxon>
        <taxon>Branchiostomatidae</taxon>
        <taxon>Branchiostoma</taxon>
    </lineage>
</organism>
<dbReference type="Proteomes" id="UP000001554">
    <property type="component" value="Chromosome 15"/>
</dbReference>